<feature type="transmembrane region" description="Helical" evidence="7">
    <location>
        <begin position="269"/>
        <end position="286"/>
    </location>
</feature>
<evidence type="ECO:0000313" key="9">
    <source>
        <dbReference type="EMBL" id="CEG02547.1"/>
    </source>
</evidence>
<comment type="subcellular location">
    <subcellularLocation>
        <location evidence="1">Membrane</location>
        <topology evidence="1">Multi-pass membrane protein</topology>
    </subcellularLocation>
</comment>
<feature type="domain" description="Major facilitator superfamily (MFS) profile" evidence="8">
    <location>
        <begin position="112"/>
        <end position="501"/>
    </location>
</feature>
<keyword evidence="4 7" id="KW-0472">Membrane</keyword>
<feature type="transmembrane region" description="Helical" evidence="7">
    <location>
        <begin position="146"/>
        <end position="166"/>
    </location>
</feature>
<evidence type="ECO:0000256" key="1">
    <source>
        <dbReference type="ARBA" id="ARBA00004141"/>
    </source>
</evidence>
<dbReference type="Pfam" id="PF07690">
    <property type="entry name" value="MFS_1"/>
    <property type="match status" value="1"/>
</dbReference>
<dbReference type="PANTHER" id="PTHR23502">
    <property type="entry name" value="MAJOR FACILITATOR SUPERFAMILY"/>
    <property type="match status" value="1"/>
</dbReference>
<dbReference type="Gene3D" id="1.20.1720.10">
    <property type="entry name" value="Multidrug resistance protein D"/>
    <property type="match status" value="1"/>
</dbReference>
<keyword evidence="2 7" id="KW-0812">Transmembrane</keyword>
<keyword evidence="3 7" id="KW-1133">Transmembrane helix</keyword>
<feature type="transmembrane region" description="Helical" evidence="7">
    <location>
        <begin position="388"/>
        <end position="411"/>
    </location>
</feature>
<feature type="transmembrane region" description="Helical" evidence="7">
    <location>
        <begin position="239"/>
        <end position="257"/>
    </location>
</feature>
<feature type="compositionally biased region" description="Basic and acidic residues" evidence="6">
    <location>
        <begin position="25"/>
        <end position="42"/>
    </location>
</feature>
<evidence type="ECO:0000256" key="3">
    <source>
        <dbReference type="ARBA" id="ARBA00022989"/>
    </source>
</evidence>
<feature type="transmembrane region" description="Helical" evidence="7">
    <location>
        <begin position="465"/>
        <end position="484"/>
    </location>
</feature>
<evidence type="ECO:0000256" key="4">
    <source>
        <dbReference type="ARBA" id="ARBA00023136"/>
    </source>
</evidence>
<dbReference type="GO" id="GO:0005886">
    <property type="term" value="C:plasma membrane"/>
    <property type="evidence" value="ECO:0007669"/>
    <property type="project" value="TreeGrafter"/>
</dbReference>
<sequence length="501" mass="55248">MAGLEKPPQDPSPAYEPTSPMSHMESFEPFDHAGKGKEHEESLPPSTPSTTTAPDRDMPKDLRPATLSRRASVVPEVVIVERRKRRGLLANLSLIPEVDDPYHYARKTKWLLTILVAFMGMAGPMGSTIIVPGLKDIAEAFDASHTITNMNAAVYMLSMGIFPLFWSSFSETSGRRTIYIVSFGLFVLFGALAAVSTNMAMLIVFRTFSGGAAASVQAVGAGTIADIWEVKERGRAMGIFYLGPLCGPLFAPILGGVLAEELGWRSTQWFLVIYGSMTLLVLVFVLPETLRSKTLAAASLPASTPEKRPTGNLKRVSTTQSVAEKSKSVASHLRRIFVDPFSILLYLRFLPVALTVYYASITFAFLYFLNISIQKTFSSAPYNYSTLVVGLLYIPSSVGYMLASLLGGVWIDRIMHREARKAGRYDDKGKLIFRPEDRMRENAWIAAFLWPAALIWYGWTTEKGVIWIVPMVANFFFGIGSMLITSEFVCVWGYDCGGSGD</sequence>
<dbReference type="InterPro" id="IPR011701">
    <property type="entry name" value="MFS"/>
</dbReference>
<evidence type="ECO:0000256" key="2">
    <source>
        <dbReference type="ARBA" id="ARBA00022692"/>
    </source>
</evidence>
<evidence type="ECO:0000259" key="8">
    <source>
        <dbReference type="PROSITE" id="PS50850"/>
    </source>
</evidence>
<dbReference type="GO" id="GO:0010509">
    <property type="term" value="P:intracellular polyamine homeostasis"/>
    <property type="evidence" value="ECO:0007669"/>
    <property type="project" value="TreeGrafter"/>
</dbReference>
<protein>
    <submittedName>
        <fullName evidence="9">WGS project CBMD000000000 data, contig CS3427_c001274</fullName>
    </submittedName>
</protein>
<evidence type="ECO:0000256" key="6">
    <source>
        <dbReference type="SAM" id="MobiDB-lite"/>
    </source>
</evidence>
<dbReference type="EMBL" id="CBMD010001271">
    <property type="protein sequence ID" value="CEG02547.1"/>
    <property type="molecule type" value="Genomic_DNA"/>
</dbReference>
<dbReference type="AlphaFoldDB" id="A0A096PBZ8"/>
<name>A0A096PBZ8_FUSPS</name>
<accession>A0A096PBZ8</accession>
<proteinExistence type="predicted"/>
<feature type="transmembrane region" description="Helical" evidence="7">
    <location>
        <begin position="178"/>
        <end position="197"/>
    </location>
</feature>
<dbReference type="GO" id="GO:0015203">
    <property type="term" value="F:polyamine transmembrane transporter activity"/>
    <property type="evidence" value="ECO:0007669"/>
    <property type="project" value="TreeGrafter"/>
</dbReference>
<dbReference type="PROSITE" id="PS50850">
    <property type="entry name" value="MFS"/>
    <property type="match status" value="1"/>
</dbReference>
<feature type="transmembrane region" description="Helical" evidence="7">
    <location>
        <begin position="203"/>
        <end position="227"/>
    </location>
</feature>
<evidence type="ECO:0000256" key="5">
    <source>
        <dbReference type="ARBA" id="ARBA00023180"/>
    </source>
</evidence>
<reference evidence="9" key="1">
    <citation type="submission" date="2013-05" db="EMBL/GenBank/DDBJ databases">
        <title>Draft genome sequences of six wheat associated Fusarium spp. isolates.</title>
        <authorList>
            <person name="Moolhuijzen P.M."/>
            <person name="Manners J.M."/>
            <person name="Wilcox S."/>
            <person name="Bellgard M.I."/>
            <person name="Gardiner D.M."/>
        </authorList>
    </citation>
    <scope>NUCLEOTIDE SEQUENCE</scope>
    <source>
        <strain evidence="9">CS3427</strain>
        <strain evidence="9">CS3427</strain>
    </source>
</reference>
<feature type="transmembrane region" description="Helical" evidence="7">
    <location>
        <begin position="110"/>
        <end position="134"/>
    </location>
</feature>
<dbReference type="PANTHER" id="PTHR23502:SF5">
    <property type="entry name" value="QUINIDINE RESISTANCE PROTEIN 3"/>
    <property type="match status" value="1"/>
</dbReference>
<feature type="transmembrane region" description="Helical" evidence="7">
    <location>
        <begin position="343"/>
        <end position="368"/>
    </location>
</feature>
<keyword evidence="5" id="KW-0325">Glycoprotein</keyword>
<feature type="compositionally biased region" description="Basic and acidic residues" evidence="6">
    <location>
        <begin position="54"/>
        <end position="63"/>
    </location>
</feature>
<gene>
    <name evidence="9" type="ORF">BN847_0121760</name>
</gene>
<feature type="region of interest" description="Disordered" evidence="6">
    <location>
        <begin position="1"/>
        <end position="66"/>
    </location>
</feature>
<evidence type="ECO:0000256" key="7">
    <source>
        <dbReference type="SAM" id="Phobius"/>
    </source>
</evidence>
<dbReference type="InterPro" id="IPR020846">
    <property type="entry name" value="MFS_dom"/>
</dbReference>
<dbReference type="SUPFAM" id="SSF103473">
    <property type="entry name" value="MFS general substrate transporter"/>
    <property type="match status" value="1"/>
</dbReference>
<dbReference type="InterPro" id="IPR036259">
    <property type="entry name" value="MFS_trans_sf"/>
</dbReference>
<comment type="caution">
    <text evidence="9">The sequence shown here is derived from an EMBL/GenBank/DDBJ whole genome shotgun (WGS) entry which is preliminary data.</text>
</comment>
<organism evidence="9">
    <name type="scientific">Fusarium pseudograminearum CS3427</name>
    <dbReference type="NCBI Taxonomy" id="1318457"/>
    <lineage>
        <taxon>Eukaryota</taxon>
        <taxon>Fungi</taxon>
        <taxon>Dikarya</taxon>
        <taxon>Ascomycota</taxon>
        <taxon>Pezizomycotina</taxon>
        <taxon>Sordariomycetes</taxon>
        <taxon>Hypocreomycetidae</taxon>
        <taxon>Hypocreales</taxon>
        <taxon>Nectriaceae</taxon>
        <taxon>Fusarium</taxon>
    </lineage>
</organism>
<feature type="transmembrane region" description="Helical" evidence="7">
    <location>
        <begin position="442"/>
        <end position="459"/>
    </location>
</feature>